<dbReference type="AlphaFoldDB" id="A0A4R6TG51"/>
<accession>A0A4R6TG51</accession>
<keyword evidence="2" id="KW-1185">Reference proteome</keyword>
<comment type="caution">
    <text evidence="1">The sequence shown here is derived from an EMBL/GenBank/DDBJ whole genome shotgun (WGS) entry which is preliminary data.</text>
</comment>
<gene>
    <name evidence="1" type="ORF">DFQ07_1510</name>
</gene>
<organism evidence="1 2">
    <name type="scientific">Tenacibaculum caenipelagi</name>
    <dbReference type="NCBI Taxonomy" id="1325435"/>
    <lineage>
        <taxon>Bacteria</taxon>
        <taxon>Pseudomonadati</taxon>
        <taxon>Bacteroidota</taxon>
        <taxon>Flavobacteriia</taxon>
        <taxon>Flavobacteriales</taxon>
        <taxon>Flavobacteriaceae</taxon>
        <taxon>Tenacibaculum</taxon>
    </lineage>
</organism>
<name>A0A4R6TG51_9FLAO</name>
<evidence type="ECO:0000313" key="2">
    <source>
        <dbReference type="Proteomes" id="UP000295390"/>
    </source>
</evidence>
<evidence type="ECO:0000313" key="1">
    <source>
        <dbReference type="EMBL" id="TDQ27659.1"/>
    </source>
</evidence>
<protein>
    <submittedName>
        <fullName evidence="1">Uncharacterized protein</fullName>
    </submittedName>
</protein>
<proteinExistence type="predicted"/>
<dbReference type="EMBL" id="SNYH01000003">
    <property type="protein sequence ID" value="TDQ27659.1"/>
    <property type="molecule type" value="Genomic_DNA"/>
</dbReference>
<dbReference type="Proteomes" id="UP000295390">
    <property type="component" value="Unassembled WGS sequence"/>
</dbReference>
<sequence length="101" mass="11860">MACFSTNKLTVEIMTTDEAKAYLIENTHLTDSDFEKASKEDVACELAKEGEWVHNFYSPYPTNEWEMRTAIEMAQEHQYHNDQDQIDSYVDFMMGTMNFKQ</sequence>
<reference evidence="1 2" key="1">
    <citation type="submission" date="2019-03" db="EMBL/GenBank/DDBJ databases">
        <title>Genomic Encyclopedia of Type Strains, Phase III (KMG-III): the genomes of soil and plant-associated and newly described type strains.</title>
        <authorList>
            <person name="Whitman W."/>
        </authorList>
    </citation>
    <scope>NUCLEOTIDE SEQUENCE [LARGE SCALE GENOMIC DNA]</scope>
    <source>
        <strain evidence="1 2">CECT 8283</strain>
    </source>
</reference>